<proteinExistence type="predicted"/>
<evidence type="ECO:0000256" key="1">
    <source>
        <dbReference type="ARBA" id="ARBA00022679"/>
    </source>
</evidence>
<dbReference type="PANTHER" id="PTHR48207:SF3">
    <property type="entry name" value="SUCCINATE--HYDROXYMETHYLGLUTARATE COA-TRANSFERASE"/>
    <property type="match status" value="1"/>
</dbReference>
<accession>A0AAU7KH04</accession>
<dbReference type="EMBL" id="CP098827">
    <property type="protein sequence ID" value="XBO70767.1"/>
    <property type="molecule type" value="Genomic_DNA"/>
</dbReference>
<keyword evidence="1 3" id="KW-0808">Transferase</keyword>
<reference evidence="3" key="1">
    <citation type="submission" date="2022-06" db="EMBL/GenBank/DDBJ databases">
        <title>A novel DMS-producing enzyme.</title>
        <authorList>
            <person name="Zhang Y."/>
        </authorList>
    </citation>
    <scope>NUCLEOTIDE SEQUENCE</scope>
    <source>
        <strain evidence="3">RT37</strain>
    </source>
</reference>
<dbReference type="SUPFAM" id="SSF89796">
    <property type="entry name" value="CoA-transferase family III (CaiB/BaiF)"/>
    <property type="match status" value="1"/>
</dbReference>
<dbReference type="Gene3D" id="3.30.1540.10">
    <property type="entry name" value="formyl-coa transferase, domain 3"/>
    <property type="match status" value="1"/>
</dbReference>
<sequence>MDASPGRDDSDDSRPSTQDATGLAPGSLAGIRVIDLTRVISGPFASQMLGDHGAEVIKIETPGEGDVVRRQGNMVNGFSAYFAQFNRNKRSITLNLREPEGRQILNRLLEDADVLVENFRPGVLAKMGLDDDTLRQRFPRLVVGRINGFGSTGPYRDRPAYDFVAQAMSGFMGVNGVEGGEPMRAAPPISDMVASLNLAFGVSAALVRRERTGQGEILETALTNGLVAMLGYLAAEYFATGEVPRRTGNDHPMLYPYGLFEASDGEVAIAPSSETMVRRLLEALGRVDLLEQPRFADNAQRMAHREALREILNEVTRRRSVDDWIEHLNTAGVPCGRVQDLRETFDDPQIIDQRMRLTLDQGEAGQIATTGFPVKMREAPAMIQRPAPQLGEHTDEVLAELGFGADECRALRQRGIV</sequence>
<gene>
    <name evidence="3" type="ORF">NFG58_19540</name>
</gene>
<dbReference type="AlphaFoldDB" id="A0AAU7KH04"/>
<organism evidence="3">
    <name type="scientific">Halomonas sp. RT37</name>
    <dbReference type="NCBI Taxonomy" id="2950872"/>
    <lineage>
        <taxon>Bacteria</taxon>
        <taxon>Pseudomonadati</taxon>
        <taxon>Pseudomonadota</taxon>
        <taxon>Gammaproteobacteria</taxon>
        <taxon>Oceanospirillales</taxon>
        <taxon>Halomonadaceae</taxon>
        <taxon>Halomonas</taxon>
    </lineage>
</organism>
<name>A0AAU7KH04_9GAMM</name>
<feature type="region of interest" description="Disordered" evidence="2">
    <location>
        <begin position="1"/>
        <end position="24"/>
    </location>
</feature>
<evidence type="ECO:0000256" key="2">
    <source>
        <dbReference type="SAM" id="MobiDB-lite"/>
    </source>
</evidence>
<dbReference type="Gene3D" id="3.40.50.10540">
    <property type="entry name" value="Crotonobetainyl-coa:carnitine coa-transferase, domain 1"/>
    <property type="match status" value="1"/>
</dbReference>
<feature type="compositionally biased region" description="Basic and acidic residues" evidence="2">
    <location>
        <begin position="1"/>
        <end position="14"/>
    </location>
</feature>
<dbReference type="InterPro" id="IPR044855">
    <property type="entry name" value="CoA-Trfase_III_dom3_sf"/>
</dbReference>
<dbReference type="RefSeq" id="WP_348827195.1">
    <property type="nucleotide sequence ID" value="NZ_CP098827.1"/>
</dbReference>
<dbReference type="PANTHER" id="PTHR48207">
    <property type="entry name" value="SUCCINATE--HYDROXYMETHYLGLUTARATE COA-TRANSFERASE"/>
    <property type="match status" value="1"/>
</dbReference>
<dbReference type="Pfam" id="PF02515">
    <property type="entry name" value="CoA_transf_3"/>
    <property type="match status" value="1"/>
</dbReference>
<dbReference type="GO" id="GO:0008410">
    <property type="term" value="F:CoA-transferase activity"/>
    <property type="evidence" value="ECO:0007669"/>
    <property type="project" value="TreeGrafter"/>
</dbReference>
<protein>
    <submittedName>
        <fullName evidence="3">CoA transferase</fullName>
    </submittedName>
</protein>
<dbReference type="InterPro" id="IPR003673">
    <property type="entry name" value="CoA-Trfase_fam_III"/>
</dbReference>
<dbReference type="InterPro" id="IPR050483">
    <property type="entry name" value="CoA-transferase_III_domain"/>
</dbReference>
<evidence type="ECO:0000313" key="3">
    <source>
        <dbReference type="EMBL" id="XBO70767.1"/>
    </source>
</evidence>
<dbReference type="InterPro" id="IPR023606">
    <property type="entry name" value="CoA-Trfase_III_dom_1_sf"/>
</dbReference>